<dbReference type="Proteomes" id="UP001165663">
    <property type="component" value="Unassembled WGS sequence"/>
</dbReference>
<dbReference type="Pfam" id="PF00440">
    <property type="entry name" value="TetR_N"/>
    <property type="match status" value="1"/>
</dbReference>
<dbReference type="AlphaFoldDB" id="A0A9P3Q8C5"/>
<dbReference type="PANTHER" id="PTHR30055">
    <property type="entry name" value="HTH-TYPE TRANSCRIPTIONAL REGULATOR RUTR"/>
    <property type="match status" value="1"/>
</dbReference>
<reference evidence="5" key="1">
    <citation type="submission" date="2022-08" db="EMBL/GenBank/DDBJ databases">
        <title>Mycobacterium kiyosense sp. nov., scotochromogenic slow-glowing species isolated from respiratory specimens.</title>
        <authorList>
            <person name="Fukano H."/>
            <person name="Kazumi Y."/>
            <person name="Sakagami N."/>
            <person name="Ato M."/>
            <person name="Mitarai S."/>
            <person name="Hoshino Y."/>
        </authorList>
    </citation>
    <scope>NUCLEOTIDE SEQUENCE</scope>
    <source>
        <strain evidence="5">1413</strain>
        <strain evidence="4">SRL2020-028</strain>
    </source>
</reference>
<keyword evidence="1 2" id="KW-0238">DNA-binding</keyword>
<evidence type="ECO:0000256" key="1">
    <source>
        <dbReference type="ARBA" id="ARBA00023125"/>
    </source>
</evidence>
<accession>A0A9P3Q8C5</accession>
<dbReference type="InterPro" id="IPR001647">
    <property type="entry name" value="HTH_TetR"/>
</dbReference>
<evidence type="ECO:0000259" key="3">
    <source>
        <dbReference type="PROSITE" id="PS50977"/>
    </source>
</evidence>
<dbReference type="InterPro" id="IPR050109">
    <property type="entry name" value="HTH-type_TetR-like_transc_reg"/>
</dbReference>
<dbReference type="Proteomes" id="UP001064782">
    <property type="component" value="Unassembled WGS sequence"/>
</dbReference>
<feature type="DNA-binding region" description="H-T-H motif" evidence="2">
    <location>
        <begin position="44"/>
        <end position="63"/>
    </location>
</feature>
<evidence type="ECO:0000313" key="5">
    <source>
        <dbReference type="EMBL" id="GLD30517.1"/>
    </source>
</evidence>
<organism evidence="5 6">
    <name type="scientific">Mycobacterium kiyosense</name>
    <dbReference type="NCBI Taxonomy" id="2871094"/>
    <lineage>
        <taxon>Bacteria</taxon>
        <taxon>Bacillati</taxon>
        <taxon>Actinomycetota</taxon>
        <taxon>Actinomycetes</taxon>
        <taxon>Mycobacteriales</taxon>
        <taxon>Mycobacteriaceae</taxon>
        <taxon>Mycobacterium</taxon>
    </lineage>
</organism>
<sequence>MVEKDAATVSRQQQVGAMARQETRRRLLIAAGEEFEARGYQAATVSRIAERAGVTVQTLYLAWGNKRSLLRAYLESRLTGGGQDPGAVVERFAGKPPREVVDELAALVAEIADRAAIGWKLYRDASAVDPEIAADWDELQSLRRTTIDRALRNIPAGALRAGIARREAVDTAWAIVSPECYELLVARRGYTLDQFQNWMRQTLRAALLR</sequence>
<protein>
    <recommendedName>
        <fullName evidence="3">HTH tetR-type domain-containing protein</fullName>
    </recommendedName>
</protein>
<evidence type="ECO:0000313" key="4">
    <source>
        <dbReference type="EMBL" id="GLB84744.1"/>
    </source>
</evidence>
<proteinExistence type="predicted"/>
<name>A0A9P3Q8C5_9MYCO</name>
<dbReference type="EMBL" id="BRZI01000014">
    <property type="protein sequence ID" value="GLD30517.1"/>
    <property type="molecule type" value="Genomic_DNA"/>
</dbReference>
<dbReference type="Gene3D" id="1.10.357.10">
    <property type="entry name" value="Tetracycline Repressor, domain 2"/>
    <property type="match status" value="1"/>
</dbReference>
<gene>
    <name evidence="5" type="ORF">Mkiyose1413_24000</name>
    <name evidence="4" type="ORF">SRL2020028_40000</name>
</gene>
<comment type="caution">
    <text evidence="5">The sequence shown here is derived from an EMBL/GenBank/DDBJ whole genome shotgun (WGS) entry which is preliminary data.</text>
</comment>
<dbReference type="PRINTS" id="PR00455">
    <property type="entry name" value="HTHTETR"/>
</dbReference>
<dbReference type="RefSeq" id="WP_236979954.1">
    <property type="nucleotide sequence ID" value="NZ_BRXE01000060.1"/>
</dbReference>
<feature type="domain" description="HTH tetR-type" evidence="3">
    <location>
        <begin position="21"/>
        <end position="81"/>
    </location>
</feature>
<dbReference type="EMBL" id="BRXE01000060">
    <property type="protein sequence ID" value="GLB84744.1"/>
    <property type="molecule type" value="Genomic_DNA"/>
</dbReference>
<dbReference type="GeneID" id="83628658"/>
<dbReference type="GO" id="GO:0000976">
    <property type="term" value="F:transcription cis-regulatory region binding"/>
    <property type="evidence" value="ECO:0007669"/>
    <property type="project" value="TreeGrafter"/>
</dbReference>
<dbReference type="SUPFAM" id="SSF46689">
    <property type="entry name" value="Homeodomain-like"/>
    <property type="match status" value="1"/>
</dbReference>
<dbReference type="PANTHER" id="PTHR30055:SF226">
    <property type="entry name" value="HTH-TYPE TRANSCRIPTIONAL REGULATOR PKSA"/>
    <property type="match status" value="1"/>
</dbReference>
<dbReference type="InterPro" id="IPR009057">
    <property type="entry name" value="Homeodomain-like_sf"/>
</dbReference>
<dbReference type="GO" id="GO:0003700">
    <property type="term" value="F:DNA-binding transcription factor activity"/>
    <property type="evidence" value="ECO:0007669"/>
    <property type="project" value="TreeGrafter"/>
</dbReference>
<dbReference type="PROSITE" id="PS50977">
    <property type="entry name" value="HTH_TETR_2"/>
    <property type="match status" value="1"/>
</dbReference>
<evidence type="ECO:0000313" key="6">
    <source>
        <dbReference type="Proteomes" id="UP001064782"/>
    </source>
</evidence>
<keyword evidence="6" id="KW-1185">Reference proteome</keyword>
<evidence type="ECO:0000256" key="2">
    <source>
        <dbReference type="PROSITE-ProRule" id="PRU00335"/>
    </source>
</evidence>